<dbReference type="GO" id="GO:0005375">
    <property type="term" value="F:copper ion transmembrane transporter activity"/>
    <property type="evidence" value="ECO:0007669"/>
    <property type="project" value="UniProtKB-UniRule"/>
</dbReference>
<protein>
    <recommendedName>
        <fullName evidence="4">Copper transport protein</fullName>
    </recommendedName>
</protein>
<keyword evidence="3 4" id="KW-0472">Membrane</keyword>
<keyword evidence="2 4" id="KW-1133">Transmembrane helix</keyword>
<sequence>MDHSHHAHHDHHSSLPNDSINNILTSTEKTSIVQTLHQHSSSDHNMKMYFHGGFDEIVLFDFWRINSTLGLFTSFILIFLVGAAYEGLKWFRVYFQLW</sequence>
<feature type="transmembrane region" description="Helical" evidence="4">
    <location>
        <begin position="69"/>
        <end position="88"/>
    </location>
</feature>
<evidence type="ECO:0000256" key="1">
    <source>
        <dbReference type="ARBA" id="ARBA00022692"/>
    </source>
</evidence>
<keyword evidence="4" id="KW-0187">Copper transport</keyword>
<dbReference type="Proteomes" id="UP000887561">
    <property type="component" value="Unplaced"/>
</dbReference>
<comment type="similarity">
    <text evidence="4">Belongs to the copper transporter (Ctr) (TC 1.A.56) family. SLC31A subfamily.</text>
</comment>
<keyword evidence="4" id="KW-0186">Copper</keyword>
<dbReference type="Pfam" id="PF04145">
    <property type="entry name" value="Ctr"/>
    <property type="match status" value="1"/>
</dbReference>
<evidence type="ECO:0000256" key="4">
    <source>
        <dbReference type="RuleBase" id="RU367022"/>
    </source>
</evidence>
<keyword evidence="4" id="KW-0813">Transport</keyword>
<keyword evidence="4" id="KW-0406">Ion transport</keyword>
<dbReference type="PANTHER" id="PTHR12483:SF127">
    <property type="entry name" value="COPPER TRANSPORT PROTEIN"/>
    <property type="match status" value="1"/>
</dbReference>
<dbReference type="AlphaFoldDB" id="A0A915M403"/>
<evidence type="ECO:0000313" key="5">
    <source>
        <dbReference type="Proteomes" id="UP000887561"/>
    </source>
</evidence>
<dbReference type="PANTHER" id="PTHR12483">
    <property type="entry name" value="SOLUTE CARRIER FAMILY 31 COPPER TRANSPORTERS"/>
    <property type="match status" value="1"/>
</dbReference>
<evidence type="ECO:0000313" key="6">
    <source>
        <dbReference type="WBParaSite" id="scaffold2500_cov150.g4963"/>
    </source>
</evidence>
<dbReference type="GO" id="GO:0016020">
    <property type="term" value="C:membrane"/>
    <property type="evidence" value="ECO:0007669"/>
    <property type="project" value="UniProtKB-SubCell"/>
</dbReference>
<dbReference type="InterPro" id="IPR007274">
    <property type="entry name" value="Cop_transporter"/>
</dbReference>
<proteinExistence type="inferred from homology"/>
<keyword evidence="1 4" id="KW-0812">Transmembrane</keyword>
<keyword evidence="5" id="KW-1185">Reference proteome</keyword>
<reference evidence="6" key="1">
    <citation type="submission" date="2022-11" db="UniProtKB">
        <authorList>
            <consortium name="WormBaseParasite"/>
        </authorList>
    </citation>
    <scope>IDENTIFICATION</scope>
</reference>
<comment type="subcellular location">
    <subcellularLocation>
        <location evidence="4">Membrane</location>
        <topology evidence="4">Multi-pass membrane protein</topology>
    </subcellularLocation>
</comment>
<dbReference type="WBParaSite" id="scaffold2500_cov150.g4963">
    <property type="protein sequence ID" value="scaffold2500_cov150.g4963"/>
    <property type="gene ID" value="scaffold2500_cov150.g4963"/>
</dbReference>
<organism evidence="5 6">
    <name type="scientific">Meloidogyne javanica</name>
    <name type="common">Root-knot nematode worm</name>
    <dbReference type="NCBI Taxonomy" id="6303"/>
    <lineage>
        <taxon>Eukaryota</taxon>
        <taxon>Metazoa</taxon>
        <taxon>Ecdysozoa</taxon>
        <taxon>Nematoda</taxon>
        <taxon>Chromadorea</taxon>
        <taxon>Rhabditida</taxon>
        <taxon>Tylenchina</taxon>
        <taxon>Tylenchomorpha</taxon>
        <taxon>Tylenchoidea</taxon>
        <taxon>Meloidogynidae</taxon>
        <taxon>Meloidogyninae</taxon>
        <taxon>Meloidogyne</taxon>
        <taxon>Meloidogyne incognita group</taxon>
    </lineage>
</organism>
<evidence type="ECO:0000256" key="2">
    <source>
        <dbReference type="ARBA" id="ARBA00022989"/>
    </source>
</evidence>
<name>A0A915M403_MELJA</name>
<evidence type="ECO:0000256" key="3">
    <source>
        <dbReference type="ARBA" id="ARBA00023136"/>
    </source>
</evidence>
<accession>A0A915M403</accession>